<evidence type="ECO:0000259" key="4">
    <source>
        <dbReference type="PROSITE" id="PS50043"/>
    </source>
</evidence>
<keyword evidence="2" id="KW-0238">DNA-binding</keyword>
<sequence>MQTPTFLEYLKSTSVSMQPSKDYGLFIENLHRYSDFIDRWGHMTFVIDAPSAEYPFLSRGTSRTLGHAVEALKEGGAEFIATRLKVPNEICRVVMADQFQFLKENRELEEGSVRFRMGLPLVDANGKLRYLSQQHGITHKDSAGLPLGYYGVVNWVEGVSKAKIFQQIDVYDQELHDWKTVSYKEFHPDIDEDKLLSKREIQILRFIAEGYGSKQIAGKLNLSLHTINTHRKNMMRRTNSLNTAGLLAYAMSVNLI</sequence>
<accession>A0ABP8M7D6</accession>
<feature type="domain" description="HTH luxR-type" evidence="4">
    <location>
        <begin position="189"/>
        <end position="254"/>
    </location>
</feature>
<comment type="caution">
    <text evidence="5">The sequence shown here is derived from an EMBL/GenBank/DDBJ whole genome shotgun (WGS) entry which is preliminary data.</text>
</comment>
<name>A0ABP8M7D6_9BACT</name>
<evidence type="ECO:0000256" key="3">
    <source>
        <dbReference type="ARBA" id="ARBA00023163"/>
    </source>
</evidence>
<dbReference type="Pfam" id="PF00196">
    <property type="entry name" value="GerE"/>
    <property type="match status" value="1"/>
</dbReference>
<evidence type="ECO:0000256" key="1">
    <source>
        <dbReference type="ARBA" id="ARBA00023015"/>
    </source>
</evidence>
<dbReference type="PRINTS" id="PR00038">
    <property type="entry name" value="HTHLUXR"/>
</dbReference>
<keyword evidence="3" id="KW-0804">Transcription</keyword>
<proteinExistence type="predicted"/>
<dbReference type="SUPFAM" id="SSF46894">
    <property type="entry name" value="C-terminal effector domain of the bipartite response regulators"/>
    <property type="match status" value="1"/>
</dbReference>
<evidence type="ECO:0000256" key="2">
    <source>
        <dbReference type="ARBA" id="ARBA00023125"/>
    </source>
</evidence>
<dbReference type="PANTHER" id="PTHR44688">
    <property type="entry name" value="DNA-BINDING TRANSCRIPTIONAL ACTIVATOR DEVR_DOSR"/>
    <property type="match status" value="1"/>
</dbReference>
<dbReference type="PANTHER" id="PTHR44688:SF16">
    <property type="entry name" value="DNA-BINDING TRANSCRIPTIONAL ACTIVATOR DEVR_DOSR"/>
    <property type="match status" value="1"/>
</dbReference>
<dbReference type="Proteomes" id="UP001501508">
    <property type="component" value="Unassembled WGS sequence"/>
</dbReference>
<dbReference type="PROSITE" id="PS00622">
    <property type="entry name" value="HTH_LUXR_1"/>
    <property type="match status" value="1"/>
</dbReference>
<dbReference type="EMBL" id="BAABEY010000033">
    <property type="protein sequence ID" value="GAA4445347.1"/>
    <property type="molecule type" value="Genomic_DNA"/>
</dbReference>
<evidence type="ECO:0000313" key="5">
    <source>
        <dbReference type="EMBL" id="GAA4445347.1"/>
    </source>
</evidence>
<dbReference type="InterPro" id="IPR016032">
    <property type="entry name" value="Sig_transdc_resp-reg_C-effctor"/>
</dbReference>
<dbReference type="Gene3D" id="1.10.10.10">
    <property type="entry name" value="Winged helix-like DNA-binding domain superfamily/Winged helix DNA-binding domain"/>
    <property type="match status" value="1"/>
</dbReference>
<dbReference type="RefSeq" id="WP_345031936.1">
    <property type="nucleotide sequence ID" value="NZ_BAABEY010000033.1"/>
</dbReference>
<dbReference type="SMART" id="SM00421">
    <property type="entry name" value="HTH_LUXR"/>
    <property type="match status" value="1"/>
</dbReference>
<organism evidence="5 6">
    <name type="scientific">Ravibacter arvi</name>
    <dbReference type="NCBI Taxonomy" id="2051041"/>
    <lineage>
        <taxon>Bacteria</taxon>
        <taxon>Pseudomonadati</taxon>
        <taxon>Bacteroidota</taxon>
        <taxon>Cytophagia</taxon>
        <taxon>Cytophagales</taxon>
        <taxon>Spirosomataceae</taxon>
        <taxon>Ravibacter</taxon>
    </lineage>
</organism>
<keyword evidence="1" id="KW-0805">Transcription regulation</keyword>
<protein>
    <recommendedName>
        <fullName evidence="4">HTH luxR-type domain-containing protein</fullName>
    </recommendedName>
</protein>
<dbReference type="CDD" id="cd06170">
    <property type="entry name" value="LuxR_C_like"/>
    <property type="match status" value="1"/>
</dbReference>
<dbReference type="PROSITE" id="PS50043">
    <property type="entry name" value="HTH_LUXR_2"/>
    <property type="match status" value="1"/>
</dbReference>
<dbReference type="InterPro" id="IPR000792">
    <property type="entry name" value="Tscrpt_reg_LuxR_C"/>
</dbReference>
<reference evidence="6" key="1">
    <citation type="journal article" date="2019" name="Int. J. Syst. Evol. Microbiol.">
        <title>The Global Catalogue of Microorganisms (GCM) 10K type strain sequencing project: providing services to taxonomists for standard genome sequencing and annotation.</title>
        <authorList>
            <consortium name="The Broad Institute Genomics Platform"/>
            <consortium name="The Broad Institute Genome Sequencing Center for Infectious Disease"/>
            <person name="Wu L."/>
            <person name="Ma J."/>
        </authorList>
    </citation>
    <scope>NUCLEOTIDE SEQUENCE [LARGE SCALE GENOMIC DNA]</scope>
    <source>
        <strain evidence="6">JCM 31920</strain>
    </source>
</reference>
<dbReference type="InterPro" id="IPR036388">
    <property type="entry name" value="WH-like_DNA-bd_sf"/>
</dbReference>
<gene>
    <name evidence="5" type="ORF">GCM10023091_36910</name>
</gene>
<keyword evidence="6" id="KW-1185">Reference proteome</keyword>
<evidence type="ECO:0000313" key="6">
    <source>
        <dbReference type="Proteomes" id="UP001501508"/>
    </source>
</evidence>